<accession>A0ABQ8TD01</accession>
<keyword evidence="3" id="KW-1185">Reference proteome</keyword>
<protein>
    <submittedName>
        <fullName evidence="2">Uncharacterized protein</fullName>
    </submittedName>
</protein>
<evidence type="ECO:0000313" key="3">
    <source>
        <dbReference type="Proteomes" id="UP001148838"/>
    </source>
</evidence>
<dbReference type="EMBL" id="JAJSOF020000013">
    <property type="protein sequence ID" value="KAJ4443705.1"/>
    <property type="molecule type" value="Genomic_DNA"/>
</dbReference>
<comment type="caution">
    <text evidence="2">The sequence shown here is derived from an EMBL/GenBank/DDBJ whole genome shotgun (WGS) entry which is preliminary data.</text>
</comment>
<evidence type="ECO:0000313" key="2">
    <source>
        <dbReference type="EMBL" id="KAJ4443705.1"/>
    </source>
</evidence>
<evidence type="ECO:0000256" key="1">
    <source>
        <dbReference type="SAM" id="MobiDB-lite"/>
    </source>
</evidence>
<sequence length="199" mass="22605">MSEGGVRQWCRMFKNGRTNIHDEERRGRPSIVNADLIRLVDERVRANRRFTMSELSEDFPQISRILLYKVITEDLGYNLCNVGRKEGRKEGRKGRRRIKNIGQGAPLKSQAREMVCYVREYFDREKDNGGSLLPLAQVAMRTAACGFSGRLGPSKIHINENYKDLSPVKREAKSVQDNEIVPDTEQGLLCSGNAHPGNQ</sequence>
<feature type="region of interest" description="Disordered" evidence="1">
    <location>
        <begin position="169"/>
        <end position="199"/>
    </location>
</feature>
<dbReference type="Proteomes" id="UP001148838">
    <property type="component" value="Unassembled WGS sequence"/>
</dbReference>
<gene>
    <name evidence="2" type="ORF">ANN_05380</name>
</gene>
<organism evidence="2 3">
    <name type="scientific">Periplaneta americana</name>
    <name type="common">American cockroach</name>
    <name type="synonym">Blatta americana</name>
    <dbReference type="NCBI Taxonomy" id="6978"/>
    <lineage>
        <taxon>Eukaryota</taxon>
        <taxon>Metazoa</taxon>
        <taxon>Ecdysozoa</taxon>
        <taxon>Arthropoda</taxon>
        <taxon>Hexapoda</taxon>
        <taxon>Insecta</taxon>
        <taxon>Pterygota</taxon>
        <taxon>Neoptera</taxon>
        <taxon>Polyneoptera</taxon>
        <taxon>Dictyoptera</taxon>
        <taxon>Blattodea</taxon>
        <taxon>Blattoidea</taxon>
        <taxon>Blattidae</taxon>
        <taxon>Blattinae</taxon>
        <taxon>Periplaneta</taxon>
    </lineage>
</organism>
<name>A0ABQ8TD01_PERAM</name>
<reference evidence="2 3" key="1">
    <citation type="journal article" date="2022" name="Allergy">
        <title>Genome assembly and annotation of Periplaneta americana reveal a comprehensive cockroach allergen profile.</title>
        <authorList>
            <person name="Wang L."/>
            <person name="Xiong Q."/>
            <person name="Saelim N."/>
            <person name="Wang L."/>
            <person name="Nong W."/>
            <person name="Wan A.T."/>
            <person name="Shi M."/>
            <person name="Liu X."/>
            <person name="Cao Q."/>
            <person name="Hui J.H.L."/>
            <person name="Sookrung N."/>
            <person name="Leung T.F."/>
            <person name="Tungtrongchitr A."/>
            <person name="Tsui S.K.W."/>
        </authorList>
    </citation>
    <scope>NUCLEOTIDE SEQUENCE [LARGE SCALE GENOMIC DNA]</scope>
    <source>
        <strain evidence="2">PWHHKU_190912</strain>
    </source>
</reference>
<proteinExistence type="predicted"/>